<evidence type="ECO:0000256" key="2">
    <source>
        <dbReference type="ARBA" id="ARBA00005811"/>
    </source>
</evidence>
<dbReference type="EMBL" id="JAUCBP010000006">
    <property type="protein sequence ID" value="MDM7859826.1"/>
    <property type="molecule type" value="Genomic_DNA"/>
</dbReference>
<dbReference type="Gene3D" id="3.30.420.270">
    <property type="match status" value="1"/>
</dbReference>
<keyword evidence="7" id="KW-0653">Protein transport</keyword>
<evidence type="ECO:0000313" key="9">
    <source>
        <dbReference type="EMBL" id="MDM7859826.1"/>
    </source>
</evidence>
<keyword evidence="7" id="KW-0813">Transport</keyword>
<keyword evidence="4 7" id="KW-0812">Transmembrane</keyword>
<accession>A0ABT7SUG2</accession>
<feature type="transmembrane region" description="Helical" evidence="8">
    <location>
        <begin position="21"/>
        <end position="39"/>
    </location>
</feature>
<evidence type="ECO:0000313" key="10">
    <source>
        <dbReference type="Proteomes" id="UP001234343"/>
    </source>
</evidence>
<dbReference type="PANTHER" id="PTHR30558">
    <property type="entry name" value="EXBD MEMBRANE COMPONENT OF PMF-DRIVEN MACROMOLECULE IMPORT SYSTEM"/>
    <property type="match status" value="1"/>
</dbReference>
<comment type="subcellular location">
    <subcellularLocation>
        <location evidence="1">Cell membrane</location>
        <topology evidence="1">Single-pass membrane protein</topology>
    </subcellularLocation>
    <subcellularLocation>
        <location evidence="7">Cell membrane</location>
        <topology evidence="7">Single-pass type II membrane protein</topology>
    </subcellularLocation>
</comment>
<dbReference type="PANTHER" id="PTHR30558:SF13">
    <property type="entry name" value="BIOPOLYMER TRANSPORT PROTEIN EXBD2"/>
    <property type="match status" value="1"/>
</dbReference>
<evidence type="ECO:0000256" key="8">
    <source>
        <dbReference type="SAM" id="Phobius"/>
    </source>
</evidence>
<gene>
    <name evidence="9" type="ORF">QTP81_04330</name>
</gene>
<dbReference type="Pfam" id="PF02472">
    <property type="entry name" value="ExbD"/>
    <property type="match status" value="1"/>
</dbReference>
<dbReference type="InterPro" id="IPR003400">
    <property type="entry name" value="ExbD"/>
</dbReference>
<proteinExistence type="inferred from homology"/>
<evidence type="ECO:0000256" key="5">
    <source>
        <dbReference type="ARBA" id="ARBA00022989"/>
    </source>
</evidence>
<sequence length="135" mass="15076">MRRFISAQAQDQEASVDITPMLDVVFIMLIFFIVTATFVKLSGIEVDAPQASTSVVQEKANILIAIDANNKVWINRREVDVRALRPNIERLHAENPKGIVVIQADRMSRNEVLVQVMDASRKAGVYDIALAADRN</sequence>
<dbReference type="RefSeq" id="WP_289363975.1">
    <property type="nucleotide sequence ID" value="NZ_JAUCBP010000006.1"/>
</dbReference>
<keyword evidence="6 8" id="KW-0472">Membrane</keyword>
<comment type="caution">
    <text evidence="9">The sequence shown here is derived from an EMBL/GenBank/DDBJ whole genome shotgun (WGS) entry which is preliminary data.</text>
</comment>
<evidence type="ECO:0000256" key="7">
    <source>
        <dbReference type="RuleBase" id="RU003879"/>
    </source>
</evidence>
<keyword evidence="5 8" id="KW-1133">Transmembrane helix</keyword>
<name>A0ABT7SUG2_9ALTE</name>
<evidence type="ECO:0000256" key="6">
    <source>
        <dbReference type="ARBA" id="ARBA00023136"/>
    </source>
</evidence>
<reference evidence="9 10" key="1">
    <citation type="submission" date="2023-06" db="EMBL/GenBank/DDBJ databases">
        <title>Alteromonas sp. ASW11-36 isolated from intertidal sand.</title>
        <authorList>
            <person name="Li Y."/>
        </authorList>
    </citation>
    <scope>NUCLEOTIDE SEQUENCE [LARGE SCALE GENOMIC DNA]</scope>
    <source>
        <strain evidence="9 10">ASW11-36</strain>
    </source>
</reference>
<evidence type="ECO:0000256" key="1">
    <source>
        <dbReference type="ARBA" id="ARBA00004162"/>
    </source>
</evidence>
<organism evidence="9 10">
    <name type="scientific">Alteromonas arenosi</name>
    <dbReference type="NCBI Taxonomy" id="3055817"/>
    <lineage>
        <taxon>Bacteria</taxon>
        <taxon>Pseudomonadati</taxon>
        <taxon>Pseudomonadota</taxon>
        <taxon>Gammaproteobacteria</taxon>
        <taxon>Alteromonadales</taxon>
        <taxon>Alteromonadaceae</taxon>
        <taxon>Alteromonas/Salinimonas group</taxon>
        <taxon>Alteromonas</taxon>
    </lineage>
</organism>
<evidence type="ECO:0000256" key="4">
    <source>
        <dbReference type="ARBA" id="ARBA00022692"/>
    </source>
</evidence>
<evidence type="ECO:0000256" key="3">
    <source>
        <dbReference type="ARBA" id="ARBA00022475"/>
    </source>
</evidence>
<dbReference type="Proteomes" id="UP001234343">
    <property type="component" value="Unassembled WGS sequence"/>
</dbReference>
<keyword evidence="3" id="KW-1003">Cell membrane</keyword>
<keyword evidence="10" id="KW-1185">Reference proteome</keyword>
<protein>
    <submittedName>
        <fullName evidence="9">Biopolymer transporter ExbD</fullName>
    </submittedName>
</protein>
<comment type="similarity">
    <text evidence="2 7">Belongs to the ExbD/TolR family.</text>
</comment>